<sequence>MIGHATASELAELKVSSVETRIPGEWGTERRRQTLGIITGYVNSARNSPHVRAAAKSSQIANFCTALQVVASSNRGSYKLCSRFLSPGAQFPVPGSMAWLSSLGRI</sequence>
<proteinExistence type="predicted"/>
<dbReference type="Proteomes" id="UP000624244">
    <property type="component" value="Unassembled WGS sequence"/>
</dbReference>
<protein>
    <submittedName>
        <fullName evidence="1">Uncharacterized protein</fullName>
    </submittedName>
</protein>
<name>A0A8H5Z6Y9_COCSA</name>
<accession>A0A8H5Z6Y9</accession>
<comment type="caution">
    <text evidence="1">The sequence shown here is derived from an EMBL/GenBank/DDBJ whole genome shotgun (WGS) entry which is preliminary data.</text>
</comment>
<dbReference type="AlphaFoldDB" id="A0A8H5Z6Y9"/>
<evidence type="ECO:0000313" key="1">
    <source>
        <dbReference type="EMBL" id="KAF5843966.1"/>
    </source>
</evidence>
<dbReference type="EMBL" id="WNKQ01000049">
    <property type="protein sequence ID" value="KAF5843966.1"/>
    <property type="molecule type" value="Genomic_DNA"/>
</dbReference>
<reference evidence="1" key="1">
    <citation type="submission" date="2019-11" db="EMBL/GenBank/DDBJ databases">
        <title>Bipolaris sorokiniana Genome sequencing.</title>
        <authorList>
            <person name="Wang H."/>
        </authorList>
    </citation>
    <scope>NUCLEOTIDE SEQUENCE</scope>
</reference>
<gene>
    <name evidence="1" type="ORF">GGP41_002284</name>
</gene>
<organism evidence="1 2">
    <name type="scientific">Cochliobolus sativus</name>
    <name type="common">Common root rot and spot blotch fungus</name>
    <name type="synonym">Bipolaris sorokiniana</name>
    <dbReference type="NCBI Taxonomy" id="45130"/>
    <lineage>
        <taxon>Eukaryota</taxon>
        <taxon>Fungi</taxon>
        <taxon>Dikarya</taxon>
        <taxon>Ascomycota</taxon>
        <taxon>Pezizomycotina</taxon>
        <taxon>Dothideomycetes</taxon>
        <taxon>Pleosporomycetidae</taxon>
        <taxon>Pleosporales</taxon>
        <taxon>Pleosporineae</taxon>
        <taxon>Pleosporaceae</taxon>
        <taxon>Bipolaris</taxon>
    </lineage>
</organism>
<evidence type="ECO:0000313" key="2">
    <source>
        <dbReference type="Proteomes" id="UP000624244"/>
    </source>
</evidence>